<dbReference type="Pfam" id="PF00209">
    <property type="entry name" value="SNF"/>
    <property type="match status" value="2"/>
</dbReference>
<keyword evidence="4 6" id="KW-1133">Transmembrane helix</keyword>
<comment type="caution">
    <text evidence="7">The sequence shown here is derived from an EMBL/GenBank/DDBJ whole genome shotgun (WGS) entry which is preliminary data.</text>
</comment>
<comment type="subcellular location">
    <subcellularLocation>
        <location evidence="1">Membrane</location>
        <topology evidence="1">Multi-pass membrane protein</topology>
    </subcellularLocation>
</comment>
<feature type="transmembrane region" description="Helical" evidence="6">
    <location>
        <begin position="419"/>
        <end position="441"/>
    </location>
</feature>
<dbReference type="PANTHER" id="PTHR42948:SF1">
    <property type="entry name" value="TRANSPORTER"/>
    <property type="match status" value="1"/>
</dbReference>
<dbReference type="AlphaFoldDB" id="A0A7V2ZLU3"/>
<name>A0A7V2ZLU3_9BACT</name>
<sequence>MKQQEFFTSRWALIISVLGIAVGTGNIWRFSRVVAQNGGGSFLIPWVIFLLLWSVPLIIAEFAIGKYARLGPIGAIGKIAGKNFTWMGAFIVMVATGIMFYYSVVTGWCLKYFLSAASGNLMHVENHFDYWNQFASGYSPVLYHIISIGIVAYIVYRGITNGIEKFSKILVPALLLILFGLFIRAITLPSSFEGIKYFFTPDLNIILDYKVWLNALTQNAWDTGAGWGLIMTYAIYMRHKEDISLNASLIAFGNNSISLIAGITIFSTVFALSSVDAMQQISQSGPANTGLTFIYLPKLFERLSQSNFINSVFASAFFLALFFAALTSLISMVELATRTLIDFGVGRRKAIIVISIIGFLLGIPSALNMKFLINQDWVWGVGLLLSGAFISFAIIKFGVNRFRIEVINGIGSDVKIGQWYNIIIKYFVPVQAIILISWWLISSINWDSEWWNPFHIENAGTALFQWTIVLIVFIAFNKFMFQKVVENNK</sequence>
<reference evidence="7" key="1">
    <citation type="journal article" date="2020" name="mSystems">
        <title>Genome- and Community-Level Interaction Insights into Carbon Utilization and Element Cycling Functions of Hydrothermarchaeota in Hydrothermal Sediment.</title>
        <authorList>
            <person name="Zhou Z."/>
            <person name="Liu Y."/>
            <person name="Xu W."/>
            <person name="Pan J."/>
            <person name="Luo Z.H."/>
            <person name="Li M."/>
        </authorList>
    </citation>
    <scope>NUCLEOTIDE SEQUENCE [LARGE SCALE GENOMIC DNA]</scope>
    <source>
        <strain evidence="7">SpSt-479</strain>
    </source>
</reference>
<dbReference type="GO" id="GO:0016020">
    <property type="term" value="C:membrane"/>
    <property type="evidence" value="ECO:0007669"/>
    <property type="project" value="UniProtKB-SubCell"/>
</dbReference>
<evidence type="ECO:0000256" key="1">
    <source>
        <dbReference type="ARBA" id="ARBA00004141"/>
    </source>
</evidence>
<feature type="transmembrane region" description="Helical" evidence="6">
    <location>
        <begin position="377"/>
        <end position="399"/>
    </location>
</feature>
<dbReference type="PRINTS" id="PR00176">
    <property type="entry name" value="NANEUSMPORT"/>
</dbReference>
<feature type="transmembrane region" description="Helical" evidence="6">
    <location>
        <begin position="461"/>
        <end position="481"/>
    </location>
</feature>
<dbReference type="EMBL" id="DSUJ01000010">
    <property type="protein sequence ID" value="HFI92245.1"/>
    <property type="molecule type" value="Genomic_DNA"/>
</dbReference>
<feature type="transmembrane region" description="Helical" evidence="6">
    <location>
        <begin position="350"/>
        <end position="371"/>
    </location>
</feature>
<feature type="transmembrane region" description="Helical" evidence="6">
    <location>
        <begin position="84"/>
        <end position="104"/>
    </location>
</feature>
<evidence type="ECO:0000256" key="3">
    <source>
        <dbReference type="ARBA" id="ARBA00022692"/>
    </source>
</evidence>
<evidence type="ECO:0000256" key="2">
    <source>
        <dbReference type="ARBA" id="ARBA00022448"/>
    </source>
</evidence>
<proteinExistence type="predicted"/>
<dbReference type="NCBIfam" id="NF037979">
    <property type="entry name" value="Na_transp"/>
    <property type="match status" value="1"/>
</dbReference>
<evidence type="ECO:0000313" key="7">
    <source>
        <dbReference type="EMBL" id="HFI92245.1"/>
    </source>
</evidence>
<organism evidence="7">
    <name type="scientific">Ignavibacterium album</name>
    <dbReference type="NCBI Taxonomy" id="591197"/>
    <lineage>
        <taxon>Bacteria</taxon>
        <taxon>Pseudomonadati</taxon>
        <taxon>Ignavibacteriota</taxon>
        <taxon>Ignavibacteria</taxon>
        <taxon>Ignavibacteriales</taxon>
        <taxon>Ignavibacteriaceae</taxon>
        <taxon>Ignavibacterium</taxon>
    </lineage>
</organism>
<evidence type="ECO:0000256" key="4">
    <source>
        <dbReference type="ARBA" id="ARBA00022989"/>
    </source>
</evidence>
<dbReference type="PROSITE" id="PS50267">
    <property type="entry name" value="NA_NEUROTRAN_SYMP_3"/>
    <property type="match status" value="1"/>
</dbReference>
<accession>A0A7V2ZLU3</accession>
<keyword evidence="2" id="KW-0813">Transport</keyword>
<evidence type="ECO:0000256" key="5">
    <source>
        <dbReference type="ARBA" id="ARBA00023136"/>
    </source>
</evidence>
<feature type="transmembrane region" description="Helical" evidence="6">
    <location>
        <begin position="248"/>
        <end position="272"/>
    </location>
</feature>
<dbReference type="InterPro" id="IPR037272">
    <property type="entry name" value="SNS_sf"/>
</dbReference>
<dbReference type="InterPro" id="IPR000175">
    <property type="entry name" value="Na/ntran_symport"/>
</dbReference>
<keyword evidence="3 6" id="KW-0812">Transmembrane</keyword>
<feature type="transmembrane region" description="Helical" evidence="6">
    <location>
        <begin position="171"/>
        <end position="192"/>
    </location>
</feature>
<feature type="transmembrane region" description="Helical" evidence="6">
    <location>
        <begin position="12"/>
        <end position="31"/>
    </location>
</feature>
<feature type="transmembrane region" description="Helical" evidence="6">
    <location>
        <begin position="43"/>
        <end position="64"/>
    </location>
</feature>
<dbReference type="PANTHER" id="PTHR42948">
    <property type="entry name" value="TRANSPORTER"/>
    <property type="match status" value="1"/>
</dbReference>
<feature type="transmembrane region" description="Helical" evidence="6">
    <location>
        <begin position="212"/>
        <end position="236"/>
    </location>
</feature>
<keyword evidence="5 6" id="KW-0472">Membrane</keyword>
<evidence type="ECO:0000256" key="6">
    <source>
        <dbReference type="SAM" id="Phobius"/>
    </source>
</evidence>
<feature type="transmembrane region" description="Helical" evidence="6">
    <location>
        <begin position="308"/>
        <end position="330"/>
    </location>
</feature>
<protein>
    <submittedName>
        <fullName evidence="7">Sodium-dependent transporter</fullName>
    </submittedName>
</protein>
<feature type="transmembrane region" description="Helical" evidence="6">
    <location>
        <begin position="141"/>
        <end position="159"/>
    </location>
</feature>
<gene>
    <name evidence="7" type="ORF">ENS31_12075</name>
</gene>
<dbReference type="SUPFAM" id="SSF161070">
    <property type="entry name" value="SNF-like"/>
    <property type="match status" value="1"/>
</dbReference>